<dbReference type="GO" id="GO:0005634">
    <property type="term" value="C:nucleus"/>
    <property type="evidence" value="ECO:0007669"/>
    <property type="project" value="UniProtKB-SubCell"/>
</dbReference>
<comment type="subcellular location">
    <subcellularLocation>
        <location evidence="2">Chromosome</location>
    </subcellularLocation>
    <subcellularLocation>
        <location evidence="1">Nucleus</location>
    </subcellularLocation>
</comment>
<comment type="caution">
    <text evidence="15">The sequence shown here is derived from an EMBL/GenBank/DDBJ whole genome shotgun (WGS) entry which is preliminary data.</text>
</comment>
<evidence type="ECO:0000313" key="16">
    <source>
        <dbReference type="Proteomes" id="UP000886520"/>
    </source>
</evidence>
<gene>
    <name evidence="15" type="ORF">GOP47_0006137</name>
</gene>
<dbReference type="InterPro" id="IPR055197">
    <property type="entry name" value="PHDvar_NSD"/>
</dbReference>
<dbReference type="InterPro" id="IPR003616">
    <property type="entry name" value="Post-SET_dom"/>
</dbReference>
<keyword evidence="11" id="KW-0539">Nucleus</keyword>
<reference evidence="15" key="1">
    <citation type="submission" date="2021-01" db="EMBL/GenBank/DDBJ databases">
        <title>Adiantum capillus-veneris genome.</title>
        <authorList>
            <person name="Fang Y."/>
            <person name="Liao Q."/>
        </authorList>
    </citation>
    <scope>NUCLEOTIDE SEQUENCE</scope>
    <source>
        <strain evidence="15">H3</strain>
        <tissue evidence="15">Leaf</tissue>
    </source>
</reference>
<dbReference type="InterPro" id="IPR050777">
    <property type="entry name" value="SET2_Histone-Lys_MeTrsfase"/>
</dbReference>
<feature type="domain" description="SET" evidence="12">
    <location>
        <begin position="328"/>
        <end position="445"/>
    </location>
</feature>
<keyword evidence="6" id="KW-0949">S-adenosyl-L-methionine</keyword>
<keyword evidence="4" id="KW-0489">Methyltransferase</keyword>
<evidence type="ECO:0000259" key="12">
    <source>
        <dbReference type="PROSITE" id="PS50280"/>
    </source>
</evidence>
<dbReference type="Pfam" id="PF23004">
    <property type="entry name" value="PHDvar_NSD"/>
    <property type="match status" value="1"/>
</dbReference>
<evidence type="ECO:0000256" key="4">
    <source>
        <dbReference type="ARBA" id="ARBA00022603"/>
    </source>
</evidence>
<dbReference type="Gene3D" id="2.30.30.140">
    <property type="match status" value="1"/>
</dbReference>
<evidence type="ECO:0000259" key="14">
    <source>
        <dbReference type="PROSITE" id="PS51215"/>
    </source>
</evidence>
<dbReference type="EMBL" id="JABFUD020000006">
    <property type="protein sequence ID" value="KAI5078466.1"/>
    <property type="molecule type" value="Genomic_DNA"/>
</dbReference>
<evidence type="ECO:0000256" key="3">
    <source>
        <dbReference type="ARBA" id="ARBA00022454"/>
    </source>
</evidence>
<accession>A0A9D4V2A4</accession>
<keyword evidence="3" id="KW-0158">Chromosome</keyword>
<evidence type="ECO:0000256" key="2">
    <source>
        <dbReference type="ARBA" id="ARBA00004286"/>
    </source>
</evidence>
<dbReference type="InterPro" id="IPR006560">
    <property type="entry name" value="AWS_dom"/>
</dbReference>
<dbReference type="SMART" id="SM00249">
    <property type="entry name" value="PHD"/>
    <property type="match status" value="3"/>
</dbReference>
<evidence type="ECO:0000256" key="1">
    <source>
        <dbReference type="ARBA" id="ARBA00004123"/>
    </source>
</evidence>
<evidence type="ECO:0000256" key="6">
    <source>
        <dbReference type="ARBA" id="ARBA00022691"/>
    </source>
</evidence>
<keyword evidence="7" id="KW-0479">Metal-binding</keyword>
<dbReference type="CDD" id="cd20404">
    <property type="entry name" value="Tudor_Agenet_AtEML-like"/>
    <property type="match status" value="1"/>
</dbReference>
<dbReference type="InterPro" id="IPR013083">
    <property type="entry name" value="Znf_RING/FYVE/PHD"/>
</dbReference>
<dbReference type="InterPro" id="IPR011011">
    <property type="entry name" value="Znf_FYVE_PHD"/>
</dbReference>
<dbReference type="InterPro" id="IPR046341">
    <property type="entry name" value="SET_dom_sf"/>
</dbReference>
<dbReference type="PROSITE" id="PS51578">
    <property type="entry name" value="SAM_MT43_SET2_2"/>
    <property type="match status" value="1"/>
</dbReference>
<dbReference type="GO" id="GO:0005694">
    <property type="term" value="C:chromosome"/>
    <property type="evidence" value="ECO:0007669"/>
    <property type="project" value="UniProtKB-SubCell"/>
</dbReference>
<dbReference type="AlphaFoldDB" id="A0A9D4V2A4"/>
<dbReference type="SUPFAM" id="SSF82199">
    <property type="entry name" value="SET domain"/>
    <property type="match status" value="1"/>
</dbReference>
<dbReference type="CDD" id="cd15565">
    <property type="entry name" value="PHD2_NSD"/>
    <property type="match status" value="1"/>
</dbReference>
<dbReference type="Pfam" id="PF00856">
    <property type="entry name" value="SET"/>
    <property type="match status" value="1"/>
</dbReference>
<keyword evidence="5" id="KW-0808">Transferase</keyword>
<protein>
    <submittedName>
        <fullName evidence="15">Uncharacterized protein</fullName>
    </submittedName>
</protein>
<dbReference type="InterPro" id="IPR001214">
    <property type="entry name" value="SET_dom"/>
</dbReference>
<feature type="domain" description="AWS" evidence="14">
    <location>
        <begin position="277"/>
        <end position="326"/>
    </location>
</feature>
<dbReference type="Gene3D" id="3.30.40.10">
    <property type="entry name" value="Zinc/RING finger domain, C3HC4 (zinc finger)"/>
    <property type="match status" value="2"/>
</dbReference>
<evidence type="ECO:0000256" key="9">
    <source>
        <dbReference type="ARBA" id="ARBA00022771"/>
    </source>
</evidence>
<dbReference type="SMART" id="SM00508">
    <property type="entry name" value="PostSET"/>
    <property type="match status" value="1"/>
</dbReference>
<dbReference type="PANTHER" id="PTHR22884">
    <property type="entry name" value="SET DOMAIN PROTEINS"/>
    <property type="match status" value="1"/>
</dbReference>
<dbReference type="OrthoDB" id="422362at2759"/>
<evidence type="ECO:0000259" key="13">
    <source>
        <dbReference type="PROSITE" id="PS50868"/>
    </source>
</evidence>
<dbReference type="CDD" id="cd15566">
    <property type="entry name" value="PHD3_NSD"/>
    <property type="match status" value="1"/>
</dbReference>
<sequence length="617" mass="70450">MGATWTGLGFSSSCAQGKSLFSHQSVEVPFWSMSTKDGSDCMNTKDGCDCMADDGFSSICAICHDSGDLFWCGQSGEGFHMRCLDLHTFPEQNLWLCHNCKGNKVQCFECKEIGNADRELFVKCTRRTCKKFYHQHCLLKWRRQIHPKRGLVCPQHVCDACGSETNSGQRKLFRCLECPRAYHERCCLEDSLLLEDIPGYMICWRHENSSRCEPHGEKLASISAVFDSLPVADCFREFEVPRNYHDYVRDLKLRPQPFVHIRRNIYLVKKPKRRSEDEYMQCACASTGGSKAFCEKDCICSMLQYSCSASCGCGSSCSNLPFQKRVAKKLDLTKTERCGWGLQAAEPIKAGDFLIEYVGEVIDDKTCEARLWGMKERDESNFYMCEINRETVVDATLKGNLSRFINHSCNPNTELQKWQIDEELRIGVFAISDIQEGEAISYDYQFIPFGQEQDCLCGASGCRGKLGRKLSKQKVSALLALKVVQRELFMVRQTKRSKFCGVGMERDHNTIDQYFSKRKLKFPSSSQSEDKVMTPTFPCIGRRVRIWWQLDQKYHNATITEFDNQTKTHKVAYNDGQTEALNMEKEIWELDNSGIQMSQRSLDGTNVCASEESFAAK</sequence>
<keyword evidence="8" id="KW-0677">Repeat</keyword>
<feature type="domain" description="Post-SET" evidence="13">
    <location>
        <begin position="451"/>
        <end position="467"/>
    </location>
</feature>
<dbReference type="SMART" id="SM00317">
    <property type="entry name" value="SET"/>
    <property type="match status" value="1"/>
</dbReference>
<evidence type="ECO:0000313" key="15">
    <source>
        <dbReference type="EMBL" id="KAI5078466.1"/>
    </source>
</evidence>
<keyword evidence="16" id="KW-1185">Reference proteome</keyword>
<dbReference type="GO" id="GO:0042054">
    <property type="term" value="F:histone methyltransferase activity"/>
    <property type="evidence" value="ECO:0007669"/>
    <property type="project" value="InterPro"/>
</dbReference>
<dbReference type="Pfam" id="PF17907">
    <property type="entry name" value="AWS"/>
    <property type="match status" value="1"/>
</dbReference>
<evidence type="ECO:0000256" key="7">
    <source>
        <dbReference type="ARBA" id="ARBA00022723"/>
    </source>
</evidence>
<proteinExistence type="predicted"/>
<dbReference type="PROSITE" id="PS50868">
    <property type="entry name" value="POST_SET"/>
    <property type="match status" value="1"/>
</dbReference>
<dbReference type="SUPFAM" id="SSF57903">
    <property type="entry name" value="FYVE/PHD zinc finger"/>
    <property type="match status" value="1"/>
</dbReference>
<evidence type="ECO:0000256" key="11">
    <source>
        <dbReference type="ARBA" id="ARBA00023242"/>
    </source>
</evidence>
<keyword evidence="9" id="KW-0863">Zinc-finger</keyword>
<keyword evidence="10" id="KW-0862">Zinc</keyword>
<dbReference type="Pfam" id="PF22908">
    <property type="entry name" value="PHD_NSD"/>
    <property type="match status" value="1"/>
</dbReference>
<organism evidence="15 16">
    <name type="scientific">Adiantum capillus-veneris</name>
    <name type="common">Maidenhair fern</name>
    <dbReference type="NCBI Taxonomy" id="13818"/>
    <lineage>
        <taxon>Eukaryota</taxon>
        <taxon>Viridiplantae</taxon>
        <taxon>Streptophyta</taxon>
        <taxon>Embryophyta</taxon>
        <taxon>Tracheophyta</taxon>
        <taxon>Polypodiopsida</taxon>
        <taxon>Polypodiidae</taxon>
        <taxon>Polypodiales</taxon>
        <taxon>Pteridineae</taxon>
        <taxon>Pteridaceae</taxon>
        <taxon>Vittarioideae</taxon>
        <taxon>Adiantum</taxon>
    </lineage>
</organism>
<dbReference type="InterPro" id="IPR055198">
    <property type="entry name" value="NSD_PHD"/>
</dbReference>
<dbReference type="Gene3D" id="2.170.270.10">
    <property type="entry name" value="SET domain"/>
    <property type="match status" value="1"/>
</dbReference>
<dbReference type="SUPFAM" id="SSF63748">
    <property type="entry name" value="Tudor/PWWP/MBT"/>
    <property type="match status" value="1"/>
</dbReference>
<dbReference type="SMART" id="SM00570">
    <property type="entry name" value="AWS"/>
    <property type="match status" value="1"/>
</dbReference>
<dbReference type="InterPro" id="IPR001965">
    <property type="entry name" value="Znf_PHD"/>
</dbReference>
<evidence type="ECO:0000256" key="5">
    <source>
        <dbReference type="ARBA" id="ARBA00022679"/>
    </source>
</evidence>
<name>A0A9D4V2A4_ADICA</name>
<dbReference type="InterPro" id="IPR025787">
    <property type="entry name" value="Hist-Lys_N-MeTrfase_SET2_plant"/>
</dbReference>
<dbReference type="PROSITE" id="PS50280">
    <property type="entry name" value="SET"/>
    <property type="match status" value="1"/>
</dbReference>
<evidence type="ECO:0000256" key="8">
    <source>
        <dbReference type="ARBA" id="ARBA00022737"/>
    </source>
</evidence>
<dbReference type="GO" id="GO:0008270">
    <property type="term" value="F:zinc ion binding"/>
    <property type="evidence" value="ECO:0007669"/>
    <property type="project" value="UniProtKB-KW"/>
</dbReference>
<dbReference type="Proteomes" id="UP000886520">
    <property type="component" value="Chromosome 6"/>
</dbReference>
<evidence type="ECO:0000256" key="10">
    <source>
        <dbReference type="ARBA" id="ARBA00022833"/>
    </source>
</evidence>
<dbReference type="PROSITE" id="PS51215">
    <property type="entry name" value="AWS"/>
    <property type="match status" value="1"/>
</dbReference>
<dbReference type="GO" id="GO:0032259">
    <property type="term" value="P:methylation"/>
    <property type="evidence" value="ECO:0007669"/>
    <property type="project" value="UniProtKB-KW"/>
</dbReference>